<dbReference type="EMBL" id="JASHIF010000033">
    <property type="protein sequence ID" value="MDI9862575.1"/>
    <property type="molecule type" value="Genomic_DNA"/>
</dbReference>
<evidence type="ECO:0000259" key="2">
    <source>
        <dbReference type="Pfam" id="PF14730"/>
    </source>
</evidence>
<evidence type="ECO:0000313" key="3">
    <source>
        <dbReference type="EMBL" id="MDI9862575.1"/>
    </source>
</evidence>
<organism evidence="3 4">
    <name type="scientific">Flectobacillus roseus</name>
    <dbReference type="NCBI Taxonomy" id="502259"/>
    <lineage>
        <taxon>Bacteria</taxon>
        <taxon>Pseudomonadati</taxon>
        <taxon>Bacteroidota</taxon>
        <taxon>Cytophagia</taxon>
        <taxon>Cytophagales</taxon>
        <taxon>Flectobacillaceae</taxon>
        <taxon>Flectobacillus</taxon>
    </lineage>
</organism>
<dbReference type="Proteomes" id="UP001236507">
    <property type="component" value="Unassembled WGS sequence"/>
</dbReference>
<dbReference type="Pfam" id="PF14730">
    <property type="entry name" value="DUF4468"/>
    <property type="match status" value="1"/>
</dbReference>
<accession>A0ABT6YG87</accession>
<gene>
    <name evidence="3" type="ORF">QM524_25340</name>
</gene>
<comment type="caution">
    <text evidence="3">The sequence shown here is derived from an EMBL/GenBank/DDBJ whole genome shotgun (WGS) entry which is preliminary data.</text>
</comment>
<feature type="domain" description="DUF4468" evidence="2">
    <location>
        <begin position="45"/>
        <end position="120"/>
    </location>
</feature>
<evidence type="ECO:0000313" key="4">
    <source>
        <dbReference type="Proteomes" id="UP001236507"/>
    </source>
</evidence>
<dbReference type="Gene3D" id="3.30.530.80">
    <property type="match status" value="1"/>
</dbReference>
<feature type="chain" id="PRO_5047256414" evidence="1">
    <location>
        <begin position="21"/>
        <end position="196"/>
    </location>
</feature>
<reference evidence="3 4" key="1">
    <citation type="submission" date="2023-05" db="EMBL/GenBank/DDBJ databases">
        <title>Novel species of genus Flectobacillus isolated from stream in China.</title>
        <authorList>
            <person name="Lu H."/>
        </authorList>
    </citation>
    <scope>NUCLEOTIDE SEQUENCE [LARGE SCALE GENOMIC DNA]</scope>
    <source>
        <strain evidence="3 4">KCTC 42575</strain>
    </source>
</reference>
<keyword evidence="1" id="KW-0732">Signal</keyword>
<proteinExistence type="predicted"/>
<dbReference type="RefSeq" id="WP_283346810.1">
    <property type="nucleotide sequence ID" value="NZ_JASHIF010000033.1"/>
</dbReference>
<name>A0ABT6YG87_9BACT</name>
<evidence type="ECO:0000256" key="1">
    <source>
        <dbReference type="SAM" id="SignalP"/>
    </source>
</evidence>
<dbReference type="InterPro" id="IPR027823">
    <property type="entry name" value="DUF4468"/>
</dbReference>
<protein>
    <submittedName>
        <fullName evidence="3">DUF4468 domain-containing protein</fullName>
    </submittedName>
</protein>
<keyword evidence="4" id="KW-1185">Reference proteome</keyword>
<sequence length="196" mass="22315">MKKTLLVSALLICSKFAVLSQNVDEKLFSIKGKWILDDKKNVTIQRVIEAPFLSKEDIYNRALNFFAYHYIEENIKIINADKSQGLVVARGVFENLHNNCRGWHAIKIDVKDGKARILVTLTEYQYPKNISSDGVFNTWAHSKVSDEIPVNAKGSKYVYWGNTFYSFFTTATSLVDSFEIAVKEGNTSKEIESSSW</sequence>
<feature type="signal peptide" evidence="1">
    <location>
        <begin position="1"/>
        <end position="20"/>
    </location>
</feature>